<accession>A0A1J4KH19</accession>
<dbReference type="VEuPathDB" id="TrichDB:TRFO_22712"/>
<dbReference type="GeneID" id="94837418"/>
<evidence type="ECO:0000313" key="2">
    <source>
        <dbReference type="EMBL" id="OHT08637.1"/>
    </source>
</evidence>
<evidence type="ECO:0000313" key="3">
    <source>
        <dbReference type="Proteomes" id="UP000179807"/>
    </source>
</evidence>
<feature type="region of interest" description="Disordered" evidence="1">
    <location>
        <begin position="1"/>
        <end position="20"/>
    </location>
</feature>
<reference evidence="2" key="1">
    <citation type="submission" date="2016-10" db="EMBL/GenBank/DDBJ databases">
        <authorList>
            <person name="Benchimol M."/>
            <person name="Almeida L.G."/>
            <person name="Vasconcelos A.T."/>
            <person name="Perreira-Neves A."/>
            <person name="Rosa I.A."/>
            <person name="Tasca T."/>
            <person name="Bogo M.R."/>
            <person name="de Souza W."/>
        </authorList>
    </citation>
    <scope>NUCLEOTIDE SEQUENCE [LARGE SCALE GENOMIC DNA]</scope>
    <source>
        <strain evidence="2">K</strain>
    </source>
</reference>
<sequence>MSARSPKANARQLTDSDDNLDDDTINYNVLNDPNHPNFAKELANATRSIPIDKIERVYATLLGHINDKNLNTKTGGQILMAIRKFCHAPELLAKFTEKDILLLPNKNEEYDNFIFTVVYDLLHLKPSLFTKEFVNKHNFGMCVKRCPHLILSILSRYAQDVVNNKFNFDTPWPFVDILIKESDLFLSTDEKLEYISILIYLCQNDPLFRRKRLNDCWEIVVKALDGKPESRQIYIALNYLRDVYKMIKEMPELPIVRIINDVHTVELQGPLLALLADAADADPLSIRDAELTQKLLNIAERNESLKATVVLMKLSENEKIAREILTDGYWFVKKLPEPVDTLRLFLAIFKHQSLRAEMARLETFIPFLNYMVEELGTPGVLTILCTIVRRVPLSRDVVLQMAKDDFIHNYVTRALEINTEDDSNVVTHSLLLFVNTIAEFCYLPEYNTLLKLVVDTTMQVEALCEIASFVAVTLAHYSQCAEKMIDMRLKEYFEKHLKDKEHKRLAKNAEKFLKITSKYNCQ</sequence>
<organism evidence="2 3">
    <name type="scientific">Tritrichomonas foetus</name>
    <dbReference type="NCBI Taxonomy" id="1144522"/>
    <lineage>
        <taxon>Eukaryota</taxon>
        <taxon>Metamonada</taxon>
        <taxon>Parabasalia</taxon>
        <taxon>Tritrichomonadida</taxon>
        <taxon>Tritrichomonadidae</taxon>
        <taxon>Tritrichomonas</taxon>
    </lineage>
</organism>
<dbReference type="RefSeq" id="XP_068361773.1">
    <property type="nucleotide sequence ID" value="XM_068502714.1"/>
</dbReference>
<proteinExistence type="predicted"/>
<comment type="caution">
    <text evidence="2">The sequence shown here is derived from an EMBL/GenBank/DDBJ whole genome shotgun (WGS) entry which is preliminary data.</text>
</comment>
<gene>
    <name evidence="2" type="ORF">TRFO_22712</name>
</gene>
<name>A0A1J4KH19_9EUKA</name>
<dbReference type="EMBL" id="MLAK01000661">
    <property type="protein sequence ID" value="OHT08637.1"/>
    <property type="molecule type" value="Genomic_DNA"/>
</dbReference>
<protein>
    <submittedName>
        <fullName evidence="2">Uncharacterized protein</fullName>
    </submittedName>
</protein>
<dbReference type="AlphaFoldDB" id="A0A1J4KH19"/>
<evidence type="ECO:0000256" key="1">
    <source>
        <dbReference type="SAM" id="MobiDB-lite"/>
    </source>
</evidence>
<keyword evidence="3" id="KW-1185">Reference proteome</keyword>
<dbReference type="Proteomes" id="UP000179807">
    <property type="component" value="Unassembled WGS sequence"/>
</dbReference>